<keyword evidence="1" id="KW-1133">Transmembrane helix</keyword>
<evidence type="ECO:0000256" key="1">
    <source>
        <dbReference type="SAM" id="Phobius"/>
    </source>
</evidence>
<dbReference type="RefSeq" id="WP_312031589.1">
    <property type="nucleotide sequence ID" value="NZ_CP051151.1"/>
</dbReference>
<feature type="transmembrane region" description="Helical" evidence="1">
    <location>
        <begin position="6"/>
        <end position="29"/>
    </location>
</feature>
<gene>
    <name evidence="2" type="ORF">HF295_07705</name>
</gene>
<sequence length="245" mass="29256">MVKIIFYIFVSIFIAIILGLFFLILQNLWLNYLIKRKQRSKTIRVYNNFILKNVIILVLVCLLTLTFIIHRSFIYTTLYIPGSFNGDCIDLGDDTYTDESQLEFFNYMAIIKANDQVDNILFDILDEGDFPIPYETDIYTYQEIYRSRGEHKAEYLYDKNYLRFMNKYLNDSCDLVLNLHKEKIYFILGRYVEEEIEFDSYENSIYIFKAVELDSYDISKPINEQDQSMIDLLETLGYFTDTKDE</sequence>
<proteinExistence type="predicted"/>
<protein>
    <submittedName>
        <fullName evidence="2">Uncharacterized protein</fullName>
    </submittedName>
</protein>
<dbReference type="AlphaFoldDB" id="A0A7L6N5A0"/>
<reference evidence="2 3" key="1">
    <citation type="submission" date="2020-04" db="EMBL/GenBank/DDBJ databases">
        <authorList>
            <person name="Zheng R.K."/>
            <person name="Sun C.M."/>
        </authorList>
    </citation>
    <scope>NUCLEOTIDE SEQUENCE [LARGE SCALE GENOMIC DNA]</scope>
    <source>
        <strain evidence="3">zrk29</strain>
    </source>
</reference>
<keyword evidence="1" id="KW-0472">Membrane</keyword>
<evidence type="ECO:0000313" key="3">
    <source>
        <dbReference type="Proteomes" id="UP000512167"/>
    </source>
</evidence>
<accession>A0A7L6N5A0</accession>
<name>A0A7L6N5A0_9MOLU</name>
<evidence type="ECO:0000313" key="2">
    <source>
        <dbReference type="EMBL" id="QLY40741.1"/>
    </source>
</evidence>
<dbReference type="Proteomes" id="UP000512167">
    <property type="component" value="Chromosome"/>
</dbReference>
<feature type="transmembrane region" description="Helical" evidence="1">
    <location>
        <begin position="50"/>
        <end position="69"/>
    </location>
</feature>
<dbReference type="KEGG" id="tbk:HF295_07705"/>
<keyword evidence="3" id="KW-1185">Reference proteome</keyword>
<dbReference type="EMBL" id="CP051151">
    <property type="protein sequence ID" value="QLY40741.1"/>
    <property type="molecule type" value="Genomic_DNA"/>
</dbReference>
<keyword evidence="1" id="KW-0812">Transmembrane</keyword>
<organism evidence="2 3">
    <name type="scientific">Hujiaoplasma nucleasis</name>
    <dbReference type="NCBI Taxonomy" id="2725268"/>
    <lineage>
        <taxon>Bacteria</taxon>
        <taxon>Bacillati</taxon>
        <taxon>Mycoplasmatota</taxon>
        <taxon>Mollicutes</taxon>
        <taxon>Candidatus Izemoplasmatales</taxon>
        <taxon>Hujiaoplasmataceae</taxon>
        <taxon>Hujiaoplasma</taxon>
    </lineage>
</organism>